<dbReference type="AlphaFoldDB" id="A0A2W1NS60"/>
<dbReference type="GO" id="GO:0016020">
    <property type="term" value="C:membrane"/>
    <property type="evidence" value="ECO:0007669"/>
    <property type="project" value="InterPro"/>
</dbReference>
<accession>A0A2W1NS60</accession>
<dbReference type="SMART" id="SM00137">
    <property type="entry name" value="MAM"/>
    <property type="match status" value="1"/>
</dbReference>
<organism evidence="3 4">
    <name type="scientific">Putridiphycobacter roseus</name>
    <dbReference type="NCBI Taxonomy" id="2219161"/>
    <lineage>
        <taxon>Bacteria</taxon>
        <taxon>Pseudomonadati</taxon>
        <taxon>Bacteroidota</taxon>
        <taxon>Flavobacteriia</taxon>
        <taxon>Flavobacteriales</taxon>
        <taxon>Crocinitomicaceae</taxon>
        <taxon>Putridiphycobacter</taxon>
    </lineage>
</organism>
<evidence type="ECO:0000256" key="1">
    <source>
        <dbReference type="ARBA" id="ARBA00022729"/>
    </source>
</evidence>
<dbReference type="Pfam" id="PF18962">
    <property type="entry name" value="Por_Secre_tail"/>
    <property type="match status" value="1"/>
</dbReference>
<reference evidence="3 4" key="1">
    <citation type="submission" date="2018-06" db="EMBL/GenBank/DDBJ databases">
        <title>The draft genome sequence of Crocinitomix sp. SM1701.</title>
        <authorList>
            <person name="Zhang X."/>
        </authorList>
    </citation>
    <scope>NUCLEOTIDE SEQUENCE [LARGE SCALE GENOMIC DNA]</scope>
    <source>
        <strain evidence="3 4">SM1701</strain>
    </source>
</reference>
<sequence length="617" mass="65577">MGLLNYILAEIKLFIMKKILSFLFIAGSYMGYSQCTPVMAPWVDDVESYSPTTGTIAAGCWTEVSPDSPDWNIDGAGSTGSSNTGPDMGAHSGSNYFYLETSSGSTGQTAELITPEIDLSSLTYPALSFWYHMFGATMQDLDVEVLSGGNWIPMYTIPGNSQQASGSDPWLQQVISLTAFTGVVKVKFIGAKGSSFTGDACLDDIGIIDCTPTYSTISAYSCQFYTAPSGKLLHDAGTYFDTIANSVGCDSIITINLTSDNTSSTMVLTNICGTYILPVTGEVVGDDGIYATDTLPNSVGCDSVVYYDLDFDNSYYSFDASSCNVYTAPSGAQHTTSGLKMDTITNAAGCDSIMTINLTMYYNNSVTLFVSSCGGSYTSNAGNVYTATGVYIENFASVNGCDSILYIDFTVSESVDQNIAVDACDEWTAPDGTVMTANGTHVETFTSSTGCDSVNTYQVTINTVNAAITLINALTLEANETGATYQWLDCNNGSAPIAGETGQTYIASVNGDYACEVTKNNCTEVSPCVRIGSLGLENETTPFSIYPNPSNGTFNVVLNEVLENTLVNITNVAGQVIYSSSINQTNNTIELTNIETGIYYIQVSNNNGSTVKSIIVE</sequence>
<evidence type="ECO:0000313" key="4">
    <source>
        <dbReference type="Proteomes" id="UP000249248"/>
    </source>
</evidence>
<name>A0A2W1NS60_9FLAO</name>
<dbReference type="InterPro" id="IPR000998">
    <property type="entry name" value="MAM_dom"/>
</dbReference>
<proteinExistence type="predicted"/>
<dbReference type="GO" id="GO:0005975">
    <property type="term" value="P:carbohydrate metabolic process"/>
    <property type="evidence" value="ECO:0007669"/>
    <property type="project" value="UniProtKB-ARBA"/>
</dbReference>
<dbReference type="SUPFAM" id="SSF49899">
    <property type="entry name" value="Concanavalin A-like lectins/glucanases"/>
    <property type="match status" value="1"/>
</dbReference>
<keyword evidence="1" id="KW-0732">Signal</keyword>
<dbReference type="NCBIfam" id="TIGR04183">
    <property type="entry name" value="Por_Secre_tail"/>
    <property type="match status" value="1"/>
</dbReference>
<dbReference type="Proteomes" id="UP000249248">
    <property type="component" value="Unassembled WGS sequence"/>
</dbReference>
<dbReference type="PANTHER" id="PTHR23282">
    <property type="entry name" value="APICAL ENDOSOMAL GLYCOPROTEIN PRECURSOR"/>
    <property type="match status" value="1"/>
</dbReference>
<dbReference type="PROSITE" id="PS50060">
    <property type="entry name" value="MAM_2"/>
    <property type="match status" value="1"/>
</dbReference>
<evidence type="ECO:0000313" key="3">
    <source>
        <dbReference type="EMBL" id="PZE17498.1"/>
    </source>
</evidence>
<gene>
    <name evidence="3" type="ORF">DNU06_06630</name>
</gene>
<keyword evidence="4" id="KW-1185">Reference proteome</keyword>
<dbReference type="CDD" id="cd06263">
    <property type="entry name" value="MAM"/>
    <property type="match status" value="1"/>
</dbReference>
<dbReference type="Pfam" id="PF00629">
    <property type="entry name" value="MAM"/>
    <property type="match status" value="1"/>
</dbReference>
<dbReference type="PANTHER" id="PTHR23282:SF101">
    <property type="entry name" value="MAM DOMAIN-CONTAINING PROTEIN"/>
    <property type="match status" value="1"/>
</dbReference>
<dbReference type="Gene3D" id="2.60.120.200">
    <property type="match status" value="1"/>
</dbReference>
<feature type="domain" description="MAM" evidence="2">
    <location>
        <begin position="61"/>
        <end position="212"/>
    </location>
</feature>
<evidence type="ECO:0000259" key="2">
    <source>
        <dbReference type="PROSITE" id="PS50060"/>
    </source>
</evidence>
<dbReference type="InterPro" id="IPR051560">
    <property type="entry name" value="MAM_domain-containing"/>
</dbReference>
<dbReference type="GO" id="GO:0004553">
    <property type="term" value="F:hydrolase activity, hydrolyzing O-glycosyl compounds"/>
    <property type="evidence" value="ECO:0007669"/>
    <property type="project" value="UniProtKB-ARBA"/>
</dbReference>
<protein>
    <recommendedName>
        <fullName evidence="2">MAM domain-containing protein</fullName>
    </recommendedName>
</protein>
<comment type="caution">
    <text evidence="3">The sequence shown here is derived from an EMBL/GenBank/DDBJ whole genome shotgun (WGS) entry which is preliminary data.</text>
</comment>
<dbReference type="EMBL" id="QKSB01000003">
    <property type="protein sequence ID" value="PZE17498.1"/>
    <property type="molecule type" value="Genomic_DNA"/>
</dbReference>
<dbReference type="InterPro" id="IPR013320">
    <property type="entry name" value="ConA-like_dom_sf"/>
</dbReference>
<dbReference type="InterPro" id="IPR026444">
    <property type="entry name" value="Secre_tail"/>
</dbReference>